<gene>
    <name evidence="12" type="ORF">CS022_05185</name>
</gene>
<dbReference type="PANTHER" id="PTHR24356">
    <property type="entry name" value="SERINE/THREONINE-PROTEIN KINASE"/>
    <property type="match status" value="1"/>
</dbReference>
<dbReference type="SUPFAM" id="SSF81606">
    <property type="entry name" value="PP2C-like"/>
    <property type="match status" value="1"/>
</dbReference>
<dbReference type="GO" id="GO:0005524">
    <property type="term" value="F:ATP binding"/>
    <property type="evidence" value="ECO:0007669"/>
    <property type="project" value="UniProtKB-KW"/>
</dbReference>
<comment type="catalytic activity">
    <reaction evidence="7">
        <text>L-threonyl-[protein] + ATP = O-phospho-L-threonyl-[protein] + ADP + H(+)</text>
        <dbReference type="Rhea" id="RHEA:46608"/>
        <dbReference type="Rhea" id="RHEA-COMP:11060"/>
        <dbReference type="Rhea" id="RHEA-COMP:11605"/>
        <dbReference type="ChEBI" id="CHEBI:15378"/>
        <dbReference type="ChEBI" id="CHEBI:30013"/>
        <dbReference type="ChEBI" id="CHEBI:30616"/>
        <dbReference type="ChEBI" id="CHEBI:61977"/>
        <dbReference type="ChEBI" id="CHEBI:456216"/>
        <dbReference type="EC" id="2.7.11.1"/>
    </reaction>
</comment>
<dbReference type="GO" id="GO:0004674">
    <property type="term" value="F:protein serine/threonine kinase activity"/>
    <property type="evidence" value="ECO:0007669"/>
    <property type="project" value="UniProtKB-KW"/>
</dbReference>
<dbReference type="Pfam" id="PF00069">
    <property type="entry name" value="Pkinase"/>
    <property type="match status" value="1"/>
</dbReference>
<dbReference type="AlphaFoldDB" id="A0A4Q0YXW0"/>
<evidence type="ECO:0000256" key="4">
    <source>
        <dbReference type="ARBA" id="ARBA00022741"/>
    </source>
</evidence>
<sequence>MIEGVMEKSVIQSTERQREAELASRLLTVSFGGCSDTGHRDENQDAFAATLPANLTERQHKGMVACIADGVSCSDNSQLASQTSVTHFIEDYLSTAKTLPVKETAGSVLNKLNQWLFHHAQQSTLKHNAMVTSFSSLVIKSNTAHLFHCGDCRVYLLRGGELRRLTRDHRCYTHNEKHYLTRGLGMDSHLEVDYQAHDVKAGDLLLLTTDGVHEALTTDQMTSQLSGLYANANDTGENPTLEHAAKQLVKAARQNGSTDNGTCLLVSVNNLPLAMFDEIAADKRTRRIPPVLEAGQKIDGYTIKRIIYSGSRSHLYLAKNTQDGRDYVLKMPSDNFADDFDYLQGFIREGWIGQQVSHPSILKVYSQPSSTPFLYHVCEWVEGVSLRQWIDDNPRADIATVRVIAAEMVVAIRALQRAGIYHRDIKPDNIMIRPDKTLTLIDFGSAYVSGYQELNNGADSSDPVGDLNYLAPECLTEPKPGIKSEMFSLGVTLYEVLTGELPYKRVTSQRLGRTVNSMEYIPAKSRRNDVPSWFNAALKKACHPDEQNRFQALSEFIAALQKPEHIEAGTEKAPLLERNPVLFWQGISGLLLILLLTQWFF</sequence>
<keyword evidence="3" id="KW-0808">Transferase</keyword>
<dbReference type="Gene3D" id="3.30.200.20">
    <property type="entry name" value="Phosphorylase Kinase, domain 1"/>
    <property type="match status" value="1"/>
</dbReference>
<dbReference type="CDD" id="cd00143">
    <property type="entry name" value="PP2Cc"/>
    <property type="match status" value="1"/>
</dbReference>
<dbReference type="InterPro" id="IPR001932">
    <property type="entry name" value="PPM-type_phosphatase-like_dom"/>
</dbReference>
<dbReference type="SMART" id="SM00332">
    <property type="entry name" value="PP2Cc"/>
    <property type="match status" value="1"/>
</dbReference>
<dbReference type="InterPro" id="IPR008271">
    <property type="entry name" value="Ser/Thr_kinase_AS"/>
</dbReference>
<evidence type="ECO:0000256" key="5">
    <source>
        <dbReference type="ARBA" id="ARBA00022777"/>
    </source>
</evidence>
<keyword evidence="13" id="KW-1185">Reference proteome</keyword>
<reference evidence="12 13" key="1">
    <citation type="submission" date="2017-10" db="EMBL/GenBank/DDBJ databases">
        <title>Nyctiphanis sp. nov., isolated from the stomach of the euphausiid Nyctiphanes simplex (Hansen, 1911) in the Gulf of California.</title>
        <authorList>
            <person name="Gomez-Gil B."/>
            <person name="Aguilar-Mendez M."/>
            <person name="Lopez-Cortes A."/>
            <person name="Gomez-Gutierrez J."/>
            <person name="Roque A."/>
            <person name="Lang E."/>
            <person name="Gonzalez-Castillo A."/>
        </authorList>
    </citation>
    <scope>NUCLEOTIDE SEQUENCE [LARGE SCALE GENOMIC DNA]</scope>
    <source>
        <strain evidence="12 13">CAIM 600</strain>
    </source>
</reference>
<evidence type="ECO:0000256" key="6">
    <source>
        <dbReference type="ARBA" id="ARBA00022840"/>
    </source>
</evidence>
<dbReference type="SMART" id="SM00220">
    <property type="entry name" value="S_TKc"/>
    <property type="match status" value="1"/>
</dbReference>
<feature type="transmembrane region" description="Helical" evidence="9">
    <location>
        <begin position="582"/>
        <end position="600"/>
    </location>
</feature>
<proteinExistence type="predicted"/>
<evidence type="ECO:0000256" key="8">
    <source>
        <dbReference type="ARBA" id="ARBA00048679"/>
    </source>
</evidence>
<dbReference type="InterPro" id="IPR050236">
    <property type="entry name" value="Ser_Thr_kinase_AGC"/>
</dbReference>
<name>A0A4Q0YXW0_9GAMM</name>
<organism evidence="12 13">
    <name type="scientific">Veronia nyctiphanis</name>
    <dbReference type="NCBI Taxonomy" id="1278244"/>
    <lineage>
        <taxon>Bacteria</taxon>
        <taxon>Pseudomonadati</taxon>
        <taxon>Pseudomonadota</taxon>
        <taxon>Gammaproteobacteria</taxon>
        <taxon>Vibrionales</taxon>
        <taxon>Vibrionaceae</taxon>
        <taxon>Veronia</taxon>
    </lineage>
</organism>
<dbReference type="Proteomes" id="UP000290287">
    <property type="component" value="Unassembled WGS sequence"/>
</dbReference>
<dbReference type="EMBL" id="PEIB01000004">
    <property type="protein sequence ID" value="RXJ74039.1"/>
    <property type="molecule type" value="Genomic_DNA"/>
</dbReference>
<dbReference type="SMART" id="SM00331">
    <property type="entry name" value="PP2C_SIG"/>
    <property type="match status" value="1"/>
</dbReference>
<evidence type="ECO:0000256" key="3">
    <source>
        <dbReference type="ARBA" id="ARBA00022679"/>
    </source>
</evidence>
<dbReference type="GO" id="GO:0035556">
    <property type="term" value="P:intracellular signal transduction"/>
    <property type="evidence" value="ECO:0007669"/>
    <property type="project" value="TreeGrafter"/>
</dbReference>
<dbReference type="OrthoDB" id="9801841at2"/>
<keyword evidence="4" id="KW-0547">Nucleotide-binding</keyword>
<evidence type="ECO:0000313" key="12">
    <source>
        <dbReference type="EMBL" id="RXJ74039.1"/>
    </source>
</evidence>
<evidence type="ECO:0000256" key="9">
    <source>
        <dbReference type="SAM" id="Phobius"/>
    </source>
</evidence>
<dbReference type="SUPFAM" id="SSF56112">
    <property type="entry name" value="Protein kinase-like (PK-like)"/>
    <property type="match status" value="1"/>
</dbReference>
<dbReference type="PROSITE" id="PS00108">
    <property type="entry name" value="PROTEIN_KINASE_ST"/>
    <property type="match status" value="1"/>
</dbReference>
<dbReference type="RefSeq" id="WP_129121395.1">
    <property type="nucleotide sequence ID" value="NZ_PEIB01000004.1"/>
</dbReference>
<dbReference type="InterPro" id="IPR011009">
    <property type="entry name" value="Kinase-like_dom_sf"/>
</dbReference>
<evidence type="ECO:0000259" key="10">
    <source>
        <dbReference type="PROSITE" id="PS50011"/>
    </source>
</evidence>
<dbReference type="Pfam" id="PF13672">
    <property type="entry name" value="PP2C_2"/>
    <property type="match status" value="1"/>
</dbReference>
<evidence type="ECO:0000259" key="11">
    <source>
        <dbReference type="PROSITE" id="PS51746"/>
    </source>
</evidence>
<keyword evidence="9" id="KW-0812">Transmembrane</keyword>
<dbReference type="PROSITE" id="PS51746">
    <property type="entry name" value="PPM_2"/>
    <property type="match status" value="1"/>
</dbReference>
<keyword evidence="9" id="KW-1133">Transmembrane helix</keyword>
<dbReference type="InterPro" id="IPR036457">
    <property type="entry name" value="PPM-type-like_dom_sf"/>
</dbReference>
<dbReference type="Gene3D" id="1.10.510.10">
    <property type="entry name" value="Transferase(Phosphotransferase) domain 1"/>
    <property type="match status" value="1"/>
</dbReference>
<evidence type="ECO:0000256" key="1">
    <source>
        <dbReference type="ARBA" id="ARBA00012513"/>
    </source>
</evidence>
<comment type="catalytic activity">
    <reaction evidence="8">
        <text>L-seryl-[protein] + ATP = O-phospho-L-seryl-[protein] + ADP + H(+)</text>
        <dbReference type="Rhea" id="RHEA:17989"/>
        <dbReference type="Rhea" id="RHEA-COMP:9863"/>
        <dbReference type="Rhea" id="RHEA-COMP:11604"/>
        <dbReference type="ChEBI" id="CHEBI:15378"/>
        <dbReference type="ChEBI" id="CHEBI:29999"/>
        <dbReference type="ChEBI" id="CHEBI:30616"/>
        <dbReference type="ChEBI" id="CHEBI:83421"/>
        <dbReference type="ChEBI" id="CHEBI:456216"/>
        <dbReference type="EC" id="2.7.11.1"/>
    </reaction>
</comment>
<dbReference type="InterPro" id="IPR000719">
    <property type="entry name" value="Prot_kinase_dom"/>
</dbReference>
<dbReference type="PROSITE" id="PS50011">
    <property type="entry name" value="PROTEIN_KINASE_DOM"/>
    <property type="match status" value="1"/>
</dbReference>
<keyword evidence="5 12" id="KW-0418">Kinase</keyword>
<evidence type="ECO:0000313" key="13">
    <source>
        <dbReference type="Proteomes" id="UP000290287"/>
    </source>
</evidence>
<keyword evidence="9" id="KW-0472">Membrane</keyword>
<dbReference type="EC" id="2.7.11.1" evidence="1"/>
<dbReference type="CDD" id="cd14014">
    <property type="entry name" value="STKc_PknB_like"/>
    <property type="match status" value="1"/>
</dbReference>
<keyword evidence="6" id="KW-0067">ATP-binding</keyword>
<keyword evidence="2 12" id="KW-0723">Serine/threonine-protein kinase</keyword>
<dbReference type="Gene3D" id="3.60.40.10">
    <property type="entry name" value="PPM-type phosphatase domain"/>
    <property type="match status" value="1"/>
</dbReference>
<evidence type="ECO:0000256" key="2">
    <source>
        <dbReference type="ARBA" id="ARBA00022527"/>
    </source>
</evidence>
<evidence type="ECO:0000256" key="7">
    <source>
        <dbReference type="ARBA" id="ARBA00047899"/>
    </source>
</evidence>
<dbReference type="PANTHER" id="PTHR24356:SF163">
    <property type="entry name" value="3-PHOSPHOINOSITIDE-DEPENDENT PROTEIN KINASE 1-RELATED"/>
    <property type="match status" value="1"/>
</dbReference>
<protein>
    <recommendedName>
        <fullName evidence="1">non-specific serine/threonine protein kinase</fullName>
        <ecNumber evidence="1">2.7.11.1</ecNumber>
    </recommendedName>
</protein>
<comment type="caution">
    <text evidence="12">The sequence shown here is derived from an EMBL/GenBank/DDBJ whole genome shotgun (WGS) entry which is preliminary data.</text>
</comment>
<feature type="domain" description="Protein kinase" evidence="10">
    <location>
        <begin position="301"/>
        <end position="568"/>
    </location>
</feature>
<accession>A0A4Q0YXW0</accession>
<feature type="domain" description="PPM-type phosphatase" evidence="11">
    <location>
        <begin position="30"/>
        <end position="268"/>
    </location>
</feature>